<sequence>MSPLPTTVSSSSPQRRLPSSFTPPQSHSFPKLHLFHARAQIPPLQHWRAAAVPLDNPHGEKRETRMSLAHKRRPGGDVDEERVC</sequence>
<evidence type="ECO:0000313" key="2">
    <source>
        <dbReference type="EMBL" id="MPC76636.1"/>
    </source>
</evidence>
<name>A0A5B7I3U6_PORTR</name>
<feature type="region of interest" description="Disordered" evidence="1">
    <location>
        <begin position="54"/>
        <end position="84"/>
    </location>
</feature>
<accession>A0A5B7I3U6</accession>
<evidence type="ECO:0000256" key="1">
    <source>
        <dbReference type="SAM" id="MobiDB-lite"/>
    </source>
</evidence>
<feature type="compositionally biased region" description="Low complexity" evidence="1">
    <location>
        <begin position="1"/>
        <end position="20"/>
    </location>
</feature>
<keyword evidence="3" id="KW-1185">Reference proteome</keyword>
<proteinExistence type="predicted"/>
<dbReference type="EMBL" id="VSRR010043820">
    <property type="protein sequence ID" value="MPC76636.1"/>
    <property type="molecule type" value="Genomic_DNA"/>
</dbReference>
<reference evidence="2 3" key="1">
    <citation type="submission" date="2019-05" db="EMBL/GenBank/DDBJ databases">
        <title>Another draft genome of Portunus trituberculatus and its Hox gene families provides insights of decapod evolution.</title>
        <authorList>
            <person name="Jeong J.-H."/>
            <person name="Song I."/>
            <person name="Kim S."/>
            <person name="Choi T."/>
            <person name="Kim D."/>
            <person name="Ryu S."/>
            <person name="Kim W."/>
        </authorList>
    </citation>
    <scope>NUCLEOTIDE SEQUENCE [LARGE SCALE GENOMIC DNA]</scope>
    <source>
        <tissue evidence="2">Muscle</tissue>
    </source>
</reference>
<evidence type="ECO:0000313" key="3">
    <source>
        <dbReference type="Proteomes" id="UP000324222"/>
    </source>
</evidence>
<dbReference type="Proteomes" id="UP000324222">
    <property type="component" value="Unassembled WGS sequence"/>
</dbReference>
<comment type="caution">
    <text evidence="2">The sequence shown here is derived from an EMBL/GenBank/DDBJ whole genome shotgun (WGS) entry which is preliminary data.</text>
</comment>
<protein>
    <submittedName>
        <fullName evidence="2">Uncharacterized protein</fullName>
    </submittedName>
</protein>
<organism evidence="2 3">
    <name type="scientific">Portunus trituberculatus</name>
    <name type="common">Swimming crab</name>
    <name type="synonym">Neptunus trituberculatus</name>
    <dbReference type="NCBI Taxonomy" id="210409"/>
    <lineage>
        <taxon>Eukaryota</taxon>
        <taxon>Metazoa</taxon>
        <taxon>Ecdysozoa</taxon>
        <taxon>Arthropoda</taxon>
        <taxon>Crustacea</taxon>
        <taxon>Multicrustacea</taxon>
        <taxon>Malacostraca</taxon>
        <taxon>Eumalacostraca</taxon>
        <taxon>Eucarida</taxon>
        <taxon>Decapoda</taxon>
        <taxon>Pleocyemata</taxon>
        <taxon>Brachyura</taxon>
        <taxon>Eubrachyura</taxon>
        <taxon>Portunoidea</taxon>
        <taxon>Portunidae</taxon>
        <taxon>Portuninae</taxon>
        <taxon>Portunus</taxon>
    </lineage>
</organism>
<feature type="region of interest" description="Disordered" evidence="1">
    <location>
        <begin position="1"/>
        <end position="29"/>
    </location>
</feature>
<dbReference type="AlphaFoldDB" id="A0A5B7I3U6"/>
<gene>
    <name evidence="2" type="ORF">E2C01_071053</name>
</gene>